<dbReference type="Pfam" id="PF01507">
    <property type="entry name" value="PAPS_reduct"/>
    <property type="match status" value="1"/>
</dbReference>
<dbReference type="PANTHER" id="PTHR43196">
    <property type="entry name" value="SULFATE ADENYLYLTRANSFERASE SUBUNIT 2"/>
    <property type="match status" value="1"/>
</dbReference>
<proteinExistence type="predicted"/>
<accession>A0A0F8ZJM5</accession>
<gene>
    <name evidence="2" type="ORF">LCGC14_2962340</name>
</gene>
<evidence type="ECO:0000259" key="1">
    <source>
        <dbReference type="Pfam" id="PF01507"/>
    </source>
</evidence>
<dbReference type="Gene3D" id="3.40.50.620">
    <property type="entry name" value="HUPs"/>
    <property type="match status" value="1"/>
</dbReference>
<comment type="caution">
    <text evidence="2">The sequence shown here is derived from an EMBL/GenBank/DDBJ whole genome shotgun (WGS) entry which is preliminary data.</text>
</comment>
<evidence type="ECO:0000313" key="2">
    <source>
        <dbReference type="EMBL" id="KKK66614.1"/>
    </source>
</evidence>
<name>A0A0F8ZJM5_9ZZZZ</name>
<dbReference type="PANTHER" id="PTHR43196:SF2">
    <property type="entry name" value="PHOSPHOADENOSINE PHOSPHOSULFATE REDUCTASE"/>
    <property type="match status" value="1"/>
</dbReference>
<organism evidence="2">
    <name type="scientific">marine sediment metagenome</name>
    <dbReference type="NCBI Taxonomy" id="412755"/>
    <lineage>
        <taxon>unclassified sequences</taxon>
        <taxon>metagenomes</taxon>
        <taxon>ecological metagenomes</taxon>
    </lineage>
</organism>
<sequence length="281" mass="32728">MSDPRVSFDLNPTPLPANLARVEPARIKYATENCATTIYSAEDLIRKALKEQPDTAVSWSGGKDSTVVLHMALQQKPDILVNFNNTGVEFPETYEFIAYITEEWDLNLLTLFPKKSFWATVDEYGFPQVRGKYGNRKRGKDGRPMCCQVLKEEPLRRAKLSSTLTGITAGESRVRTFTFTQFGQFYYAKTLKRHQWHPIGLWSHADVWAYHRDHNIPHNKIYDKGHHRCGCWPCTGFLEWKKYISKSHPRMYRALMKKKGEPTLWEFRGEYEDCLPDEVER</sequence>
<dbReference type="EMBL" id="LAZR01059998">
    <property type="protein sequence ID" value="KKK66614.1"/>
    <property type="molecule type" value="Genomic_DNA"/>
</dbReference>
<dbReference type="AlphaFoldDB" id="A0A0F8ZJM5"/>
<reference evidence="2" key="1">
    <citation type="journal article" date="2015" name="Nature">
        <title>Complex archaea that bridge the gap between prokaryotes and eukaryotes.</title>
        <authorList>
            <person name="Spang A."/>
            <person name="Saw J.H."/>
            <person name="Jorgensen S.L."/>
            <person name="Zaremba-Niedzwiedzka K."/>
            <person name="Martijn J."/>
            <person name="Lind A.E."/>
            <person name="van Eijk R."/>
            <person name="Schleper C."/>
            <person name="Guy L."/>
            <person name="Ettema T.J."/>
        </authorList>
    </citation>
    <scope>NUCLEOTIDE SEQUENCE</scope>
</reference>
<dbReference type="InterPro" id="IPR050128">
    <property type="entry name" value="Sulfate_adenylyltrnsfr_sub2"/>
</dbReference>
<dbReference type="GO" id="GO:0003824">
    <property type="term" value="F:catalytic activity"/>
    <property type="evidence" value="ECO:0007669"/>
    <property type="project" value="InterPro"/>
</dbReference>
<dbReference type="SUPFAM" id="SSF52402">
    <property type="entry name" value="Adenine nucleotide alpha hydrolases-like"/>
    <property type="match status" value="1"/>
</dbReference>
<feature type="domain" description="Phosphoadenosine phosphosulphate reductase" evidence="1">
    <location>
        <begin position="56"/>
        <end position="236"/>
    </location>
</feature>
<protein>
    <recommendedName>
        <fullName evidence="1">Phosphoadenosine phosphosulphate reductase domain-containing protein</fullName>
    </recommendedName>
</protein>
<dbReference type="InterPro" id="IPR002500">
    <property type="entry name" value="PAPS_reduct_dom"/>
</dbReference>
<dbReference type="InterPro" id="IPR014729">
    <property type="entry name" value="Rossmann-like_a/b/a_fold"/>
</dbReference>
<feature type="non-terminal residue" evidence="2">
    <location>
        <position position="281"/>
    </location>
</feature>